<dbReference type="AlphaFoldDB" id="A0A7Z2VTW7"/>
<dbReference type="Pfam" id="PF13432">
    <property type="entry name" value="TPR_16"/>
    <property type="match status" value="3"/>
</dbReference>
<dbReference type="Proteomes" id="UP000502415">
    <property type="component" value="Chromosome"/>
</dbReference>
<dbReference type="PANTHER" id="PTHR44835">
    <property type="entry name" value="UDP-N-ACETYLGLUCOSAMINE--PEPTIDE N-ACETYLGLUCOSAMINYLTRANSFERASE SPINDLY-RELATED"/>
    <property type="match status" value="1"/>
</dbReference>
<evidence type="ECO:0000256" key="2">
    <source>
        <dbReference type="ARBA" id="ARBA00005386"/>
    </source>
</evidence>
<name>A0A7Z2VTW7_9BURK</name>
<evidence type="ECO:0000256" key="6">
    <source>
        <dbReference type="ARBA" id="ARBA00022737"/>
    </source>
</evidence>
<feature type="repeat" description="TPR" evidence="8">
    <location>
        <begin position="28"/>
        <end position="61"/>
    </location>
</feature>
<dbReference type="Gene3D" id="3.40.50.11380">
    <property type="match status" value="1"/>
</dbReference>
<evidence type="ECO:0000256" key="5">
    <source>
        <dbReference type="ARBA" id="ARBA00022679"/>
    </source>
</evidence>
<feature type="repeat" description="TPR" evidence="8">
    <location>
        <begin position="129"/>
        <end position="162"/>
    </location>
</feature>
<feature type="domain" description="O-GlcNAc transferase C-terminal" evidence="9">
    <location>
        <begin position="516"/>
        <end position="682"/>
    </location>
</feature>
<dbReference type="Pfam" id="PF14559">
    <property type="entry name" value="TPR_19"/>
    <property type="match status" value="1"/>
</dbReference>
<proteinExistence type="inferred from homology"/>
<evidence type="ECO:0000256" key="8">
    <source>
        <dbReference type="PROSITE-ProRule" id="PRU00339"/>
    </source>
</evidence>
<dbReference type="SMART" id="SM00028">
    <property type="entry name" value="TPR"/>
    <property type="match status" value="7"/>
</dbReference>
<evidence type="ECO:0000256" key="1">
    <source>
        <dbReference type="ARBA" id="ARBA00004922"/>
    </source>
</evidence>
<dbReference type="InterPro" id="IPR029489">
    <property type="entry name" value="OGT/SEC/SPY_C"/>
</dbReference>
<comment type="pathway">
    <text evidence="1">Protein modification; protein glycosylation.</text>
</comment>
<dbReference type="Pfam" id="PF13844">
    <property type="entry name" value="Glyco_transf_41"/>
    <property type="match status" value="2"/>
</dbReference>
<gene>
    <name evidence="10" type="ORF">HH212_02295</name>
</gene>
<evidence type="ECO:0000256" key="3">
    <source>
        <dbReference type="ARBA" id="ARBA00011970"/>
    </source>
</evidence>
<evidence type="ECO:0000259" key="9">
    <source>
        <dbReference type="Pfam" id="PF13844"/>
    </source>
</evidence>
<dbReference type="PANTHER" id="PTHR44835:SF1">
    <property type="entry name" value="PROTEIN O-GLCNAC TRANSFERASE"/>
    <property type="match status" value="1"/>
</dbReference>
<dbReference type="KEGG" id="mfy:HH212_02295"/>
<dbReference type="PROSITE" id="PS50005">
    <property type="entry name" value="TPR"/>
    <property type="match status" value="5"/>
</dbReference>
<evidence type="ECO:0000256" key="7">
    <source>
        <dbReference type="ARBA" id="ARBA00022803"/>
    </source>
</evidence>
<dbReference type="InterPro" id="IPR019734">
    <property type="entry name" value="TPR_rpt"/>
</dbReference>
<comment type="similarity">
    <text evidence="2">Belongs to the glycosyltransferase 41 family. O-GlcNAc transferase subfamily.</text>
</comment>
<dbReference type="RefSeq" id="WP_169433906.1">
    <property type="nucleotide sequence ID" value="NZ_CP051685.1"/>
</dbReference>
<evidence type="ECO:0000313" key="10">
    <source>
        <dbReference type="EMBL" id="QJD99009.1"/>
    </source>
</evidence>
<reference evidence="10 11" key="1">
    <citation type="submission" date="2020-04" db="EMBL/GenBank/DDBJ databases">
        <title>Genome sequencing of novel species.</title>
        <authorList>
            <person name="Heo J."/>
            <person name="Kim S.-J."/>
            <person name="Kim J.-S."/>
            <person name="Hong S.-B."/>
            <person name="Kwon S.-W."/>
        </authorList>
    </citation>
    <scope>NUCLEOTIDE SEQUENCE [LARGE SCALE GENOMIC DNA]</scope>
    <source>
        <strain evidence="10 11">GN2-R2</strain>
    </source>
</reference>
<organism evidence="10 11">
    <name type="scientific">Massilia forsythiae</name>
    <dbReference type="NCBI Taxonomy" id="2728020"/>
    <lineage>
        <taxon>Bacteria</taxon>
        <taxon>Pseudomonadati</taxon>
        <taxon>Pseudomonadota</taxon>
        <taxon>Betaproteobacteria</taxon>
        <taxon>Burkholderiales</taxon>
        <taxon>Oxalobacteraceae</taxon>
        <taxon>Telluria group</taxon>
        <taxon>Massilia</taxon>
    </lineage>
</organism>
<dbReference type="GO" id="GO:0097363">
    <property type="term" value="F:protein O-acetylglucosaminyltransferase activity"/>
    <property type="evidence" value="ECO:0007669"/>
    <property type="project" value="UniProtKB-EC"/>
</dbReference>
<keyword evidence="4" id="KW-0328">Glycosyltransferase</keyword>
<accession>A0A7Z2VTW7</accession>
<sequence length="732" mass="80965">MQTAINVPRASDDIEQHRRAVRLNPRDANAHALLGLALLRKRELEEGIAGLRRALELNPKVKGLHAVLAAALFESGRHAEAESAYRQALRFQDAADLHQGLADTLLRLGRPVEAEASARHAAELAPANVNCLISLASALHAQRRREELLPVFRRALELAPDHVDVRYDLGATLHDLRRHGEALECYAAVLALQPDHFNAHRHTGLSLQALKQFEAAAAALERALEIVPDHVDTLCDLGATLQSDGRLPRALAVFERVLEREPDNRHALAGLSSVRFALGEWQEAVRLARHALEIAPTPYAHSMLLFMLSHCCLDGAELTREHFAYGERWETPLIEARKPHANERDPQRRIRVGFVSGDLYNHAVSRFVAPVFDAFKDSTQIDVHIYYNNKVEDAMTQQHRANVSGWRSIVHLDDDAAEALIRADGIDILIDLSGHSALNRLPLFARRPAPVQATWIGYAGTTGLQGMDYILCDRYLVPDDRYDDQFSERIVRLPLGAPFLPEQNAPPVNPLPALANGYLTFGSFHRASKLSRDVVAQWARLLHALPDAKMLLGGLQAGVDDVLVDWFELEGVGRERLLLRERVPMHQYMLQHYEVDVCLSPFPYTGATTIGHALWMGVPTLATVGATNPSQAATTFMAHLGLDTFITEDEDTYVKLGVFLAQNTSALAAMRAGMRERFLKSVLGYPGVAAAGLELALVRMWQRWCAGELPVPLRVTLSDLVPADADTAAEPA</sequence>
<keyword evidence="11" id="KW-1185">Reference proteome</keyword>
<keyword evidence="6" id="KW-0677">Repeat</keyword>
<feature type="domain" description="O-GlcNAc transferase C-terminal" evidence="9">
    <location>
        <begin position="344"/>
        <end position="494"/>
    </location>
</feature>
<keyword evidence="5" id="KW-0808">Transferase</keyword>
<keyword evidence="7 8" id="KW-0802">TPR repeat</keyword>
<dbReference type="InterPro" id="IPR011990">
    <property type="entry name" value="TPR-like_helical_dom_sf"/>
</dbReference>
<dbReference type="Gene3D" id="3.40.50.2000">
    <property type="entry name" value="Glycogen Phosphorylase B"/>
    <property type="match status" value="1"/>
</dbReference>
<dbReference type="InterPro" id="IPR051939">
    <property type="entry name" value="Glycosyltr_41/O-GlcNAc_trsf"/>
</dbReference>
<dbReference type="EMBL" id="CP051685">
    <property type="protein sequence ID" value="QJD99009.1"/>
    <property type="molecule type" value="Genomic_DNA"/>
</dbReference>
<feature type="repeat" description="TPR" evidence="8">
    <location>
        <begin position="163"/>
        <end position="196"/>
    </location>
</feature>
<dbReference type="SUPFAM" id="SSF48452">
    <property type="entry name" value="TPR-like"/>
    <property type="match status" value="2"/>
</dbReference>
<dbReference type="Gene3D" id="1.25.40.10">
    <property type="entry name" value="Tetratricopeptide repeat domain"/>
    <property type="match status" value="3"/>
</dbReference>
<evidence type="ECO:0000256" key="4">
    <source>
        <dbReference type="ARBA" id="ARBA00022676"/>
    </source>
</evidence>
<dbReference type="EC" id="2.4.1.255" evidence="3"/>
<feature type="repeat" description="TPR" evidence="8">
    <location>
        <begin position="197"/>
        <end position="230"/>
    </location>
</feature>
<feature type="repeat" description="TPR" evidence="8">
    <location>
        <begin position="231"/>
        <end position="264"/>
    </location>
</feature>
<protein>
    <recommendedName>
        <fullName evidence="3">protein O-GlcNAc transferase</fullName>
        <ecNumber evidence="3">2.4.1.255</ecNumber>
    </recommendedName>
</protein>
<evidence type="ECO:0000313" key="11">
    <source>
        <dbReference type="Proteomes" id="UP000502415"/>
    </source>
</evidence>
<dbReference type="Pfam" id="PF13176">
    <property type="entry name" value="TPR_7"/>
    <property type="match status" value="1"/>
</dbReference>